<sequence length="213" mass="23972">MAAAKPLAALCQSSEVDETIPSDAAVRSARCILESTYKEELEEEPPSNQFDTAPLDGDAEIQRLKEELEKERALRRDAQRKESHYKRKFEESVSALEGFGSEMGELAEDLRISFTSFTISDIGLFLVTPGNYYLAFNVGAPRHFLAPECAELVGKDKHFTPYYILGRITDIERRTAGPPEEPESNPYHLPEGVEFCVVYLESIAEELTEFEVE</sequence>
<gene>
    <name evidence="5" type="ORF">PPYR1160_LOCUS14002</name>
</gene>
<evidence type="ECO:0000313" key="5">
    <source>
        <dbReference type="EMBL" id="CAD8264499.1"/>
    </source>
</evidence>
<evidence type="ECO:0000256" key="1">
    <source>
        <dbReference type="ARBA" id="ARBA00023006"/>
    </source>
</evidence>
<dbReference type="GO" id="GO:1990316">
    <property type="term" value="C:Atg1/ULK1 kinase complex"/>
    <property type="evidence" value="ECO:0007669"/>
    <property type="project" value="TreeGrafter"/>
</dbReference>
<name>A0A7R9UGS7_9STRA</name>
<dbReference type="InterPro" id="IPR040040">
    <property type="entry name" value="ATG11"/>
</dbReference>
<feature type="region of interest" description="Disordered" evidence="3">
    <location>
        <begin position="37"/>
        <end position="56"/>
    </location>
</feature>
<feature type="domain" description="Autophagy-related protein 11 C-terminal" evidence="4">
    <location>
        <begin position="109"/>
        <end position="200"/>
    </location>
</feature>
<protein>
    <recommendedName>
        <fullName evidence="4">Autophagy-related protein 11 C-terminal domain-containing protein</fullName>
    </recommendedName>
</protein>
<keyword evidence="2" id="KW-0175">Coiled coil</keyword>
<evidence type="ECO:0000256" key="3">
    <source>
        <dbReference type="SAM" id="MobiDB-lite"/>
    </source>
</evidence>
<dbReference type="Pfam" id="PF10377">
    <property type="entry name" value="ATG11"/>
    <property type="match status" value="1"/>
</dbReference>
<dbReference type="InterPro" id="IPR019460">
    <property type="entry name" value="Atg11_C"/>
</dbReference>
<evidence type="ECO:0000259" key="4">
    <source>
        <dbReference type="Pfam" id="PF10377"/>
    </source>
</evidence>
<proteinExistence type="predicted"/>
<dbReference type="GO" id="GO:0061709">
    <property type="term" value="P:reticulophagy"/>
    <property type="evidence" value="ECO:0007669"/>
    <property type="project" value="TreeGrafter"/>
</dbReference>
<accession>A0A7R9UGS7</accession>
<dbReference type="AlphaFoldDB" id="A0A7R9UGS7"/>
<dbReference type="GO" id="GO:0000045">
    <property type="term" value="P:autophagosome assembly"/>
    <property type="evidence" value="ECO:0007669"/>
    <property type="project" value="InterPro"/>
</dbReference>
<keyword evidence="1" id="KW-0072">Autophagy</keyword>
<dbReference type="GO" id="GO:0060090">
    <property type="term" value="F:molecular adaptor activity"/>
    <property type="evidence" value="ECO:0007669"/>
    <property type="project" value="TreeGrafter"/>
</dbReference>
<dbReference type="PANTHER" id="PTHR13222:SF1">
    <property type="entry name" value="RB1-INDUCIBLE COILED-COIL PROTEIN 1"/>
    <property type="match status" value="1"/>
</dbReference>
<dbReference type="GO" id="GO:0034727">
    <property type="term" value="P:piecemeal microautophagy of the nucleus"/>
    <property type="evidence" value="ECO:0007669"/>
    <property type="project" value="TreeGrafter"/>
</dbReference>
<dbReference type="PANTHER" id="PTHR13222">
    <property type="entry name" value="RB1-INDUCIBLE COILED-COIL"/>
    <property type="match status" value="1"/>
</dbReference>
<evidence type="ECO:0000256" key="2">
    <source>
        <dbReference type="ARBA" id="ARBA00023054"/>
    </source>
</evidence>
<dbReference type="GO" id="GO:0000422">
    <property type="term" value="P:autophagy of mitochondrion"/>
    <property type="evidence" value="ECO:0007669"/>
    <property type="project" value="TreeGrafter"/>
</dbReference>
<dbReference type="GO" id="GO:0019901">
    <property type="term" value="F:protein kinase binding"/>
    <property type="evidence" value="ECO:0007669"/>
    <property type="project" value="TreeGrafter"/>
</dbReference>
<dbReference type="GO" id="GO:0034517">
    <property type="term" value="P:ribophagy"/>
    <property type="evidence" value="ECO:0007669"/>
    <property type="project" value="TreeGrafter"/>
</dbReference>
<organism evidence="5">
    <name type="scientific">Pinguiococcus pyrenoidosus</name>
    <dbReference type="NCBI Taxonomy" id="172671"/>
    <lineage>
        <taxon>Eukaryota</taxon>
        <taxon>Sar</taxon>
        <taxon>Stramenopiles</taxon>
        <taxon>Ochrophyta</taxon>
        <taxon>Pinguiophyceae</taxon>
        <taxon>Pinguiochrysidales</taxon>
        <taxon>Pinguiochrysidaceae</taxon>
        <taxon>Pinguiococcus</taxon>
    </lineage>
</organism>
<dbReference type="GO" id="GO:0034045">
    <property type="term" value="C:phagophore assembly site membrane"/>
    <property type="evidence" value="ECO:0007669"/>
    <property type="project" value="TreeGrafter"/>
</dbReference>
<reference evidence="5" key="1">
    <citation type="submission" date="2021-01" db="EMBL/GenBank/DDBJ databases">
        <authorList>
            <person name="Corre E."/>
            <person name="Pelletier E."/>
            <person name="Niang G."/>
            <person name="Scheremetjew M."/>
            <person name="Finn R."/>
            <person name="Kale V."/>
            <person name="Holt S."/>
            <person name="Cochrane G."/>
            <person name="Meng A."/>
            <person name="Brown T."/>
            <person name="Cohen L."/>
        </authorList>
    </citation>
    <scope>NUCLEOTIDE SEQUENCE</scope>
    <source>
        <strain evidence="5">CCMP2078</strain>
    </source>
</reference>
<dbReference type="EMBL" id="HBEA01018419">
    <property type="protein sequence ID" value="CAD8264499.1"/>
    <property type="molecule type" value="Transcribed_RNA"/>
</dbReference>